<accession>A0A6M3L9Y2</accession>
<proteinExistence type="predicted"/>
<protein>
    <recommendedName>
        <fullName evidence="2">DUF3168 domain-containing protein</fullName>
    </recommendedName>
</protein>
<evidence type="ECO:0008006" key="2">
    <source>
        <dbReference type="Google" id="ProtNLM"/>
    </source>
</evidence>
<dbReference type="EMBL" id="MT142968">
    <property type="protein sequence ID" value="QJA91189.1"/>
    <property type="molecule type" value="Genomic_DNA"/>
</dbReference>
<evidence type="ECO:0000313" key="1">
    <source>
        <dbReference type="EMBL" id="QJA91189.1"/>
    </source>
</evidence>
<sequence>MSSIGEDIKAYLLADITGVNAIVSGRVHQNHVPIIASMPHIWYGRSADEEVTCMDGGTGLHRCNFDVECIASSADAAIDLADAVKSRLHTSSSTTGGVNILVMFVNDHDDNYVPKGLGSDDGSHVSALDVRILYT</sequence>
<dbReference type="AlphaFoldDB" id="A0A6M3L9Y2"/>
<reference evidence="1" key="1">
    <citation type="submission" date="2020-03" db="EMBL/GenBank/DDBJ databases">
        <title>The deep terrestrial virosphere.</title>
        <authorList>
            <person name="Holmfeldt K."/>
            <person name="Nilsson E."/>
            <person name="Simone D."/>
            <person name="Lopez-Fernandez M."/>
            <person name="Wu X."/>
            <person name="de Brujin I."/>
            <person name="Lundin D."/>
            <person name="Andersson A."/>
            <person name="Bertilsson S."/>
            <person name="Dopson M."/>
        </authorList>
    </citation>
    <scope>NUCLEOTIDE SEQUENCE</scope>
    <source>
        <strain evidence="1">MM415B03442</strain>
    </source>
</reference>
<organism evidence="1">
    <name type="scientific">viral metagenome</name>
    <dbReference type="NCBI Taxonomy" id="1070528"/>
    <lineage>
        <taxon>unclassified sequences</taxon>
        <taxon>metagenomes</taxon>
        <taxon>organismal metagenomes</taxon>
    </lineage>
</organism>
<gene>
    <name evidence="1" type="ORF">MM415B03442_0009</name>
</gene>
<name>A0A6M3L9Y2_9ZZZZ</name>
<dbReference type="InterPro" id="IPR021508">
    <property type="entry name" value="Gp17-like"/>
</dbReference>
<dbReference type="Pfam" id="PF11367">
    <property type="entry name" value="Tail_completion_gp17"/>
    <property type="match status" value="1"/>
</dbReference>